<evidence type="ECO:0000313" key="2">
    <source>
        <dbReference type="Proteomes" id="UP000241848"/>
    </source>
</evidence>
<evidence type="ECO:0000313" key="1">
    <source>
        <dbReference type="EMBL" id="PSR23033.1"/>
    </source>
</evidence>
<name>A0A2T2WLC3_9FIRM</name>
<dbReference type="EMBL" id="PXYV01000009">
    <property type="protein sequence ID" value="PSR23033.1"/>
    <property type="molecule type" value="Genomic_DNA"/>
</dbReference>
<gene>
    <name evidence="1" type="ORF">C7B45_04460</name>
</gene>
<protein>
    <submittedName>
        <fullName evidence="1">Uncharacterized protein</fullName>
    </submittedName>
</protein>
<reference evidence="1 2" key="1">
    <citation type="journal article" date="2014" name="BMC Genomics">
        <title>Comparison of environmental and isolate Sulfobacillus genomes reveals diverse carbon, sulfur, nitrogen, and hydrogen metabolisms.</title>
        <authorList>
            <person name="Justice N.B."/>
            <person name="Norman A."/>
            <person name="Brown C.T."/>
            <person name="Singh A."/>
            <person name="Thomas B.C."/>
            <person name="Banfield J.F."/>
        </authorList>
    </citation>
    <scope>NUCLEOTIDE SEQUENCE [LARGE SCALE GENOMIC DNA]</scope>
    <source>
        <strain evidence="1">AMDSBA3</strain>
    </source>
</reference>
<accession>A0A2T2WLC3</accession>
<dbReference type="Proteomes" id="UP000241848">
    <property type="component" value="Unassembled WGS sequence"/>
</dbReference>
<organism evidence="1 2">
    <name type="scientific">Sulfobacillus acidophilus</name>
    <dbReference type="NCBI Taxonomy" id="53633"/>
    <lineage>
        <taxon>Bacteria</taxon>
        <taxon>Bacillati</taxon>
        <taxon>Bacillota</taxon>
        <taxon>Clostridia</taxon>
        <taxon>Eubacteriales</taxon>
        <taxon>Clostridiales Family XVII. Incertae Sedis</taxon>
        <taxon>Sulfobacillus</taxon>
    </lineage>
</organism>
<sequence>MPHIDLLHLLGDAPEGPWAIFSLPHDDGTDMVSVIVPRSLWLSVTRAHPFDSEISLMETVGRAAVQRALKAGKVGDPLFVMAEDVPEQNAANELPWFRALRVCGQCGQDVPAGEVSEGLSNALPPDSRGYIELKVLCPACQIQTPHRLTAWGIPNT</sequence>
<comment type="caution">
    <text evidence="1">The sequence shown here is derived from an EMBL/GenBank/DDBJ whole genome shotgun (WGS) entry which is preliminary data.</text>
</comment>
<dbReference type="AlphaFoldDB" id="A0A2T2WLC3"/>
<proteinExistence type="predicted"/>